<dbReference type="Gene3D" id="3.40.50.300">
    <property type="entry name" value="P-loop containing nucleotide triphosphate hydrolases"/>
    <property type="match status" value="1"/>
</dbReference>
<sequence>MEGNSKLNDLDARRKSTIIQNLEEFSLDKSDADVAYYFFDFRDSSKQTVKNLIVSLLIQLSHNPVITSDAHRILRKFYDNHRSGTDEPGLLELQNALLEVISLPLWESTTIVIDALDEMEGKMFQSFLEFIQRLHEKNLQHLHVLVTSRPQIPIAIDLKALCSRSSGVLLFDKRHIHADVKIHLEYTLKEHHSFKGLKSALKSEIKRTLLESVDGM</sequence>
<dbReference type="PANTHER" id="PTHR10039">
    <property type="entry name" value="AMELOGENIN"/>
    <property type="match status" value="1"/>
</dbReference>
<name>A0A4S8KT12_DENBC</name>
<evidence type="ECO:0000313" key="3">
    <source>
        <dbReference type="EMBL" id="THU78974.1"/>
    </source>
</evidence>
<proteinExistence type="predicted"/>
<dbReference type="InterPro" id="IPR056884">
    <property type="entry name" value="NPHP3-like_N"/>
</dbReference>
<dbReference type="Proteomes" id="UP000297245">
    <property type="component" value="Unassembled WGS sequence"/>
</dbReference>
<evidence type="ECO:0000313" key="4">
    <source>
        <dbReference type="Proteomes" id="UP000297245"/>
    </source>
</evidence>
<dbReference type="Pfam" id="PF24883">
    <property type="entry name" value="NPHP3_N"/>
    <property type="match status" value="1"/>
</dbReference>
<keyword evidence="4" id="KW-1185">Reference proteome</keyword>
<accession>A0A4S8KT12</accession>
<organism evidence="3 4">
    <name type="scientific">Dendrothele bispora (strain CBS 962.96)</name>
    <dbReference type="NCBI Taxonomy" id="1314807"/>
    <lineage>
        <taxon>Eukaryota</taxon>
        <taxon>Fungi</taxon>
        <taxon>Dikarya</taxon>
        <taxon>Basidiomycota</taxon>
        <taxon>Agaricomycotina</taxon>
        <taxon>Agaricomycetes</taxon>
        <taxon>Agaricomycetidae</taxon>
        <taxon>Agaricales</taxon>
        <taxon>Agaricales incertae sedis</taxon>
        <taxon>Dendrothele</taxon>
    </lineage>
</organism>
<dbReference type="InterPro" id="IPR027417">
    <property type="entry name" value="P-loop_NTPase"/>
</dbReference>
<feature type="domain" description="Nephrocystin 3-like N-terminal" evidence="2">
    <location>
        <begin position="16"/>
        <end position="149"/>
    </location>
</feature>
<gene>
    <name evidence="3" type="ORF">K435DRAFT_876032</name>
</gene>
<evidence type="ECO:0000259" key="2">
    <source>
        <dbReference type="Pfam" id="PF24883"/>
    </source>
</evidence>
<reference evidence="3 4" key="1">
    <citation type="journal article" date="2019" name="Nat. Ecol. Evol.">
        <title>Megaphylogeny resolves global patterns of mushroom evolution.</title>
        <authorList>
            <person name="Varga T."/>
            <person name="Krizsan K."/>
            <person name="Foldi C."/>
            <person name="Dima B."/>
            <person name="Sanchez-Garcia M."/>
            <person name="Sanchez-Ramirez S."/>
            <person name="Szollosi G.J."/>
            <person name="Szarkandi J.G."/>
            <person name="Papp V."/>
            <person name="Albert L."/>
            <person name="Andreopoulos W."/>
            <person name="Angelini C."/>
            <person name="Antonin V."/>
            <person name="Barry K.W."/>
            <person name="Bougher N.L."/>
            <person name="Buchanan P."/>
            <person name="Buyck B."/>
            <person name="Bense V."/>
            <person name="Catcheside P."/>
            <person name="Chovatia M."/>
            <person name="Cooper J."/>
            <person name="Damon W."/>
            <person name="Desjardin D."/>
            <person name="Finy P."/>
            <person name="Geml J."/>
            <person name="Haridas S."/>
            <person name="Hughes K."/>
            <person name="Justo A."/>
            <person name="Karasinski D."/>
            <person name="Kautmanova I."/>
            <person name="Kiss B."/>
            <person name="Kocsube S."/>
            <person name="Kotiranta H."/>
            <person name="LaButti K.M."/>
            <person name="Lechner B.E."/>
            <person name="Liimatainen K."/>
            <person name="Lipzen A."/>
            <person name="Lukacs Z."/>
            <person name="Mihaltcheva S."/>
            <person name="Morgado L.N."/>
            <person name="Niskanen T."/>
            <person name="Noordeloos M.E."/>
            <person name="Ohm R.A."/>
            <person name="Ortiz-Santana B."/>
            <person name="Ovrebo C."/>
            <person name="Racz N."/>
            <person name="Riley R."/>
            <person name="Savchenko A."/>
            <person name="Shiryaev A."/>
            <person name="Soop K."/>
            <person name="Spirin V."/>
            <person name="Szebenyi C."/>
            <person name="Tomsovsky M."/>
            <person name="Tulloss R.E."/>
            <person name="Uehling J."/>
            <person name="Grigoriev I.V."/>
            <person name="Vagvolgyi C."/>
            <person name="Papp T."/>
            <person name="Martin F.M."/>
            <person name="Miettinen O."/>
            <person name="Hibbett D.S."/>
            <person name="Nagy L.G."/>
        </authorList>
    </citation>
    <scope>NUCLEOTIDE SEQUENCE [LARGE SCALE GENOMIC DNA]</scope>
    <source>
        <strain evidence="3 4">CBS 962.96</strain>
    </source>
</reference>
<keyword evidence="1" id="KW-0677">Repeat</keyword>
<dbReference type="PANTHER" id="PTHR10039:SF16">
    <property type="entry name" value="GPI INOSITOL-DEACYLASE"/>
    <property type="match status" value="1"/>
</dbReference>
<dbReference type="EMBL" id="ML180100">
    <property type="protein sequence ID" value="THU78974.1"/>
    <property type="molecule type" value="Genomic_DNA"/>
</dbReference>
<evidence type="ECO:0000256" key="1">
    <source>
        <dbReference type="ARBA" id="ARBA00022737"/>
    </source>
</evidence>
<dbReference type="AlphaFoldDB" id="A0A4S8KT12"/>
<protein>
    <recommendedName>
        <fullName evidence="2">Nephrocystin 3-like N-terminal domain-containing protein</fullName>
    </recommendedName>
</protein>
<dbReference type="OrthoDB" id="194358at2759"/>